<organism evidence="3 4">
    <name type="scientific">Pedobacter steynii</name>
    <dbReference type="NCBI Taxonomy" id="430522"/>
    <lineage>
        <taxon>Bacteria</taxon>
        <taxon>Pseudomonadati</taxon>
        <taxon>Bacteroidota</taxon>
        <taxon>Sphingobacteriia</taxon>
        <taxon>Sphingobacteriales</taxon>
        <taxon>Sphingobacteriaceae</taxon>
        <taxon>Pedobacter</taxon>
    </lineage>
</organism>
<dbReference type="SUPFAM" id="SSF82649">
    <property type="entry name" value="SufE/NifU"/>
    <property type="match status" value="1"/>
</dbReference>
<dbReference type="PANTHER" id="PTHR43597:SF5">
    <property type="entry name" value="SUFE-LIKE PROTEIN 2, CHLOROPLASTIC"/>
    <property type="match status" value="1"/>
</dbReference>
<evidence type="ECO:0000256" key="1">
    <source>
        <dbReference type="ARBA" id="ARBA00010282"/>
    </source>
</evidence>
<dbReference type="Proteomes" id="UP000183200">
    <property type="component" value="Unassembled WGS sequence"/>
</dbReference>
<evidence type="ECO:0000259" key="2">
    <source>
        <dbReference type="Pfam" id="PF02657"/>
    </source>
</evidence>
<dbReference type="InterPro" id="IPR003808">
    <property type="entry name" value="Fe-S_metab-assoc_dom"/>
</dbReference>
<protein>
    <submittedName>
        <fullName evidence="3">Cysteine desulfuration protein SufE</fullName>
    </submittedName>
</protein>
<reference evidence="4" key="1">
    <citation type="submission" date="2016-10" db="EMBL/GenBank/DDBJ databases">
        <authorList>
            <person name="Varghese N."/>
            <person name="Submissions S."/>
        </authorList>
    </citation>
    <scope>NUCLEOTIDE SEQUENCE [LARGE SCALE GENOMIC DNA]</scope>
    <source>
        <strain evidence="4">DSM 19110</strain>
    </source>
</reference>
<proteinExistence type="inferred from homology"/>
<dbReference type="OrthoDB" id="9799320at2"/>
<feature type="domain" description="Fe-S metabolism associated" evidence="2">
    <location>
        <begin position="13"/>
        <end position="130"/>
    </location>
</feature>
<evidence type="ECO:0000313" key="3">
    <source>
        <dbReference type="EMBL" id="SDN20574.1"/>
    </source>
</evidence>
<dbReference type="Pfam" id="PF02657">
    <property type="entry name" value="SufE"/>
    <property type="match status" value="1"/>
</dbReference>
<dbReference type="PANTHER" id="PTHR43597">
    <property type="entry name" value="SULFUR ACCEPTOR PROTEIN CSDE"/>
    <property type="match status" value="1"/>
</dbReference>
<sequence>MTINQRQDELIVRFSKMENWLEKYKCIIQMGKELPAMDAGYRKDANLIWSCQAMVWVHSEEKDGRLFIRADSDAFITKGLIALVLYVLSGQPVTEIAASSLYFIDEINLKEHLTPNKSNGILAMINGIQTLASEGRLVAASCTI</sequence>
<comment type="similarity">
    <text evidence="1">Belongs to the SufE family.</text>
</comment>
<gene>
    <name evidence="3" type="ORF">SAMN05421820_106469</name>
</gene>
<name>A0A1G9ZH46_9SPHI</name>
<keyword evidence="4" id="KW-1185">Reference proteome</keyword>
<dbReference type="AlphaFoldDB" id="A0A1G9ZH46"/>
<evidence type="ECO:0000313" key="4">
    <source>
        <dbReference type="Proteomes" id="UP000183200"/>
    </source>
</evidence>
<accession>A0A1G9ZH46</accession>
<dbReference type="Gene3D" id="3.90.1010.10">
    <property type="match status" value="1"/>
</dbReference>
<dbReference type="EMBL" id="FNGY01000006">
    <property type="protein sequence ID" value="SDN20574.1"/>
    <property type="molecule type" value="Genomic_DNA"/>
</dbReference>
<dbReference type="RefSeq" id="WP_074609912.1">
    <property type="nucleotide sequence ID" value="NZ_FNGY01000006.1"/>
</dbReference>